<sequence>MRTILYRSYGEPADVLEVADVPDLAAPAANEVLIRVMSRPVHPGDLLGVEGRYRAPGDTANVAPQGNRPGFEGMGIIEEIGSAVEPSAGLSVGLRVAFFPGRWAWGERVVVPASFVTPVPADVPDDIAAQLHVNPLTAAMLVRAAEAAGLTTDDAGVAVVTAAASSVARFVTALARERGLAVIGLVRSNESVKELNTSPSGMPVISTAEPGWQDRVRDAAKGRPIRAVLDCVGGELASNLLVMLDSGGTFISYGDLTAEPLRATALSFSVRNLRIHGVSIGRWANLPNDIRDQDLRTAISLAQHEPALFRVAASYELTDVARAVRHSKQAGKNGAVLLTSF</sequence>
<dbReference type="EMBL" id="CADIKF010000041">
    <property type="protein sequence ID" value="CAB3765232.1"/>
    <property type="molecule type" value="Genomic_DNA"/>
</dbReference>
<proteinExistence type="predicted"/>
<keyword evidence="5" id="KW-1185">Reference proteome</keyword>
<evidence type="ECO:0000313" key="5">
    <source>
        <dbReference type="Proteomes" id="UP000494329"/>
    </source>
</evidence>
<evidence type="ECO:0000256" key="2">
    <source>
        <dbReference type="ARBA" id="ARBA00023002"/>
    </source>
</evidence>
<dbReference type="InterPro" id="IPR013154">
    <property type="entry name" value="ADH-like_N"/>
</dbReference>
<evidence type="ECO:0000313" key="4">
    <source>
        <dbReference type="EMBL" id="CAB3765232.1"/>
    </source>
</evidence>
<feature type="domain" description="Enoyl reductase (ER)" evidence="3">
    <location>
        <begin position="11"/>
        <end position="338"/>
    </location>
</feature>
<dbReference type="PANTHER" id="PTHR48106">
    <property type="entry name" value="QUINONE OXIDOREDUCTASE PIG3-RELATED"/>
    <property type="match status" value="1"/>
</dbReference>
<protein>
    <recommendedName>
        <fullName evidence="3">Enoyl reductase (ER) domain-containing protein</fullName>
    </recommendedName>
</protein>
<evidence type="ECO:0000259" key="3">
    <source>
        <dbReference type="SMART" id="SM00829"/>
    </source>
</evidence>
<dbReference type="Gene3D" id="3.40.50.720">
    <property type="entry name" value="NAD(P)-binding Rossmann-like Domain"/>
    <property type="match status" value="1"/>
</dbReference>
<dbReference type="InterPro" id="IPR013149">
    <property type="entry name" value="ADH-like_C"/>
</dbReference>
<keyword evidence="2" id="KW-0560">Oxidoreductase</keyword>
<dbReference type="Pfam" id="PF08240">
    <property type="entry name" value="ADH_N"/>
    <property type="match status" value="1"/>
</dbReference>
<keyword evidence="1" id="KW-0521">NADP</keyword>
<dbReference type="PANTHER" id="PTHR48106:SF2">
    <property type="entry name" value="ZN2+-BINDING DEHYDROGENASE"/>
    <property type="match status" value="1"/>
</dbReference>
<dbReference type="InterPro" id="IPR036291">
    <property type="entry name" value="NAD(P)-bd_dom_sf"/>
</dbReference>
<reference evidence="4 5" key="1">
    <citation type="submission" date="2020-04" db="EMBL/GenBank/DDBJ databases">
        <authorList>
            <person name="De Canck E."/>
        </authorList>
    </citation>
    <scope>NUCLEOTIDE SEQUENCE [LARGE SCALE GENOMIC DNA]</scope>
    <source>
        <strain evidence="4 5">LMG 29739</strain>
    </source>
</reference>
<dbReference type="SUPFAM" id="SSF50129">
    <property type="entry name" value="GroES-like"/>
    <property type="match status" value="1"/>
</dbReference>
<dbReference type="GO" id="GO:0070402">
    <property type="term" value="F:NADPH binding"/>
    <property type="evidence" value="ECO:0007669"/>
    <property type="project" value="TreeGrafter"/>
</dbReference>
<dbReference type="SUPFAM" id="SSF51735">
    <property type="entry name" value="NAD(P)-binding Rossmann-fold domains"/>
    <property type="match status" value="1"/>
</dbReference>
<dbReference type="Pfam" id="PF00107">
    <property type="entry name" value="ADH_zinc_N"/>
    <property type="match status" value="1"/>
</dbReference>
<name>A0A6J5EJ30_9BURK</name>
<gene>
    <name evidence="4" type="ORF">LMG29739_04531</name>
</gene>
<organism evidence="4 5">
    <name type="scientific">Paraburkholderia solisilvae</name>
    <dbReference type="NCBI Taxonomy" id="624376"/>
    <lineage>
        <taxon>Bacteria</taxon>
        <taxon>Pseudomonadati</taxon>
        <taxon>Pseudomonadota</taxon>
        <taxon>Betaproteobacteria</taxon>
        <taxon>Burkholderiales</taxon>
        <taxon>Burkholderiaceae</taxon>
        <taxon>Paraburkholderia</taxon>
    </lineage>
</organism>
<accession>A0A6J5EJ30</accession>
<dbReference type="Gene3D" id="3.90.180.10">
    <property type="entry name" value="Medium-chain alcohol dehydrogenases, catalytic domain"/>
    <property type="match status" value="1"/>
</dbReference>
<dbReference type="InterPro" id="IPR020843">
    <property type="entry name" value="ER"/>
</dbReference>
<dbReference type="InterPro" id="IPR011032">
    <property type="entry name" value="GroES-like_sf"/>
</dbReference>
<dbReference type="Proteomes" id="UP000494329">
    <property type="component" value="Unassembled WGS sequence"/>
</dbReference>
<dbReference type="AlphaFoldDB" id="A0A6J5EJ30"/>
<dbReference type="SMART" id="SM00829">
    <property type="entry name" value="PKS_ER"/>
    <property type="match status" value="1"/>
</dbReference>
<evidence type="ECO:0000256" key="1">
    <source>
        <dbReference type="ARBA" id="ARBA00022857"/>
    </source>
</evidence>
<dbReference type="GO" id="GO:0016651">
    <property type="term" value="F:oxidoreductase activity, acting on NAD(P)H"/>
    <property type="evidence" value="ECO:0007669"/>
    <property type="project" value="TreeGrafter"/>
</dbReference>